<protein>
    <submittedName>
        <fullName evidence="2">Uncharacterized protein</fullName>
    </submittedName>
</protein>
<keyword evidence="1" id="KW-0812">Transmembrane</keyword>
<dbReference type="EMBL" id="LQNT01000001">
    <property type="protein sequence ID" value="KZE39985.1"/>
    <property type="molecule type" value="Genomic_DNA"/>
</dbReference>
<dbReference type="AlphaFoldDB" id="A0A161R9I1"/>
<dbReference type="Proteomes" id="UP000076490">
    <property type="component" value="Unassembled WGS sequence"/>
</dbReference>
<organism evidence="2 3">
    <name type="scientific">Bhargavaea cecembensis</name>
    <dbReference type="NCBI Taxonomy" id="394098"/>
    <lineage>
        <taxon>Bacteria</taxon>
        <taxon>Bacillati</taxon>
        <taxon>Bacillota</taxon>
        <taxon>Bacilli</taxon>
        <taxon>Bacillales</taxon>
        <taxon>Caryophanaceae</taxon>
        <taxon>Bhargavaea</taxon>
    </lineage>
</organism>
<dbReference type="OrthoDB" id="2456214at2"/>
<reference evidence="2 3" key="1">
    <citation type="submission" date="2016-01" db="EMBL/GenBank/DDBJ databases">
        <title>Whole genome sequencing of Bhargavaea cecembensis T14.</title>
        <authorList>
            <person name="Hong K.W."/>
        </authorList>
    </citation>
    <scope>NUCLEOTIDE SEQUENCE [LARGE SCALE GENOMIC DNA]</scope>
    <source>
        <strain evidence="2 3">T14</strain>
    </source>
</reference>
<gene>
    <name evidence="2" type="ORF">AV656_01525</name>
</gene>
<dbReference type="RefSeq" id="WP_063178135.1">
    <property type="nucleotide sequence ID" value="NZ_LQNT01000001.1"/>
</dbReference>
<evidence type="ECO:0000313" key="3">
    <source>
        <dbReference type="Proteomes" id="UP000076490"/>
    </source>
</evidence>
<proteinExistence type="predicted"/>
<keyword evidence="1" id="KW-1133">Transmembrane helix</keyword>
<comment type="caution">
    <text evidence="2">The sequence shown here is derived from an EMBL/GenBank/DDBJ whole genome shotgun (WGS) entry which is preliminary data.</text>
</comment>
<name>A0A161R9I1_9BACL</name>
<evidence type="ECO:0000313" key="2">
    <source>
        <dbReference type="EMBL" id="KZE39985.1"/>
    </source>
</evidence>
<accession>A0A161R9I1</accession>
<sequence length="63" mass="7446">MRKNYNPWLLPPCLRKIRFYCKMIIIPITVFQLIRTLFVPTTGDFLLLVVLIGLCVAFYKDLI</sequence>
<evidence type="ECO:0000256" key="1">
    <source>
        <dbReference type="SAM" id="Phobius"/>
    </source>
</evidence>
<feature type="transmembrane region" description="Helical" evidence="1">
    <location>
        <begin position="45"/>
        <end position="62"/>
    </location>
</feature>
<keyword evidence="1" id="KW-0472">Membrane</keyword>